<sequence>MVVSGLSLYAGAAVAVGLFAQFPPVVVAWFRIAAAGFILAVLARPRVRDFLGWPGFHAAVYGVVTMGMNMVFYQAIHSVPLGTAVAIEFLGPVAVAAWGSRNCRDWLALGLAVAGVLIISGATWTTAGAGLLWALAAGALWALYILAGSRVAAAAADGRGTRTTMAVGFCWAGLAGVPLVAVLWPSSLSLGGGAVVGLALALGLLSAAIPYSLDQVVLRMAGSAYFALLQAILPLVAAVVGAVALRQWLTLPEIAGIGLVVAAVTLRRS</sequence>
<dbReference type="Proteomes" id="UP000318080">
    <property type="component" value="Unassembled WGS sequence"/>
</dbReference>
<feature type="transmembrane region" description="Helical" evidence="2">
    <location>
        <begin position="106"/>
        <end position="125"/>
    </location>
</feature>
<evidence type="ECO:0000313" key="4">
    <source>
        <dbReference type="EMBL" id="TQE44759.1"/>
    </source>
</evidence>
<keyword evidence="5" id="KW-1185">Reference proteome</keyword>
<protein>
    <submittedName>
        <fullName evidence="4">EamA family transporter</fullName>
    </submittedName>
</protein>
<keyword evidence="2" id="KW-1133">Transmembrane helix</keyword>
<dbReference type="RefSeq" id="WP_066492199.1">
    <property type="nucleotide sequence ID" value="NZ_JANIKK010000004.1"/>
</dbReference>
<dbReference type="Pfam" id="PF00892">
    <property type="entry name" value="EamA"/>
    <property type="match status" value="1"/>
</dbReference>
<reference evidence="4 5" key="1">
    <citation type="submission" date="2019-06" db="EMBL/GenBank/DDBJ databases">
        <title>Draft genome of C. phoceense Strain 272.</title>
        <authorList>
            <person name="Pacheco L.G.C."/>
            <person name="Barberis C.M."/>
            <person name="Almuzara M.N."/>
            <person name="Traglia G.M."/>
            <person name="Santos C.S."/>
            <person name="Rocha D.J.P.G."/>
            <person name="Aguiar E.R.G.R."/>
            <person name="Vay C.A."/>
        </authorList>
    </citation>
    <scope>NUCLEOTIDE SEQUENCE [LARGE SCALE GENOMIC DNA]</scope>
    <source>
        <strain evidence="4 5">272</strain>
    </source>
</reference>
<evidence type="ECO:0000259" key="3">
    <source>
        <dbReference type="Pfam" id="PF00892"/>
    </source>
</evidence>
<feature type="transmembrane region" description="Helical" evidence="2">
    <location>
        <begin position="165"/>
        <end position="184"/>
    </location>
</feature>
<feature type="transmembrane region" description="Helical" evidence="2">
    <location>
        <begin position="79"/>
        <end position="99"/>
    </location>
</feature>
<dbReference type="InterPro" id="IPR000620">
    <property type="entry name" value="EamA_dom"/>
</dbReference>
<feature type="transmembrane region" description="Helical" evidence="2">
    <location>
        <begin position="249"/>
        <end position="266"/>
    </location>
</feature>
<feature type="transmembrane region" description="Helical" evidence="2">
    <location>
        <begin position="225"/>
        <end position="243"/>
    </location>
</feature>
<feature type="transmembrane region" description="Helical" evidence="2">
    <location>
        <begin position="190"/>
        <end position="213"/>
    </location>
</feature>
<keyword evidence="2" id="KW-0472">Membrane</keyword>
<feature type="domain" description="EamA" evidence="3">
    <location>
        <begin position="129"/>
        <end position="266"/>
    </location>
</feature>
<dbReference type="AlphaFoldDB" id="A0A540RAJ7"/>
<dbReference type="SUPFAM" id="SSF103481">
    <property type="entry name" value="Multidrug resistance efflux transporter EmrE"/>
    <property type="match status" value="2"/>
</dbReference>
<accession>A0A540RAJ7</accession>
<dbReference type="InterPro" id="IPR037185">
    <property type="entry name" value="EmrE-like"/>
</dbReference>
<comment type="caution">
    <text evidence="4">The sequence shown here is derived from an EMBL/GenBank/DDBJ whole genome shotgun (WGS) entry which is preliminary data.</text>
</comment>
<feature type="transmembrane region" description="Helical" evidence="2">
    <location>
        <begin position="131"/>
        <end position="153"/>
    </location>
</feature>
<dbReference type="EMBL" id="VHIR01000001">
    <property type="protein sequence ID" value="TQE44759.1"/>
    <property type="molecule type" value="Genomic_DNA"/>
</dbReference>
<evidence type="ECO:0000256" key="1">
    <source>
        <dbReference type="ARBA" id="ARBA00007362"/>
    </source>
</evidence>
<dbReference type="GO" id="GO:0016020">
    <property type="term" value="C:membrane"/>
    <property type="evidence" value="ECO:0007669"/>
    <property type="project" value="InterPro"/>
</dbReference>
<name>A0A540RAJ7_9CORY</name>
<comment type="similarity">
    <text evidence="1">Belongs to the EamA transporter family.</text>
</comment>
<organism evidence="4 5">
    <name type="scientific">Corynebacterium phoceense</name>
    <dbReference type="NCBI Taxonomy" id="1686286"/>
    <lineage>
        <taxon>Bacteria</taxon>
        <taxon>Bacillati</taxon>
        <taxon>Actinomycetota</taxon>
        <taxon>Actinomycetes</taxon>
        <taxon>Mycobacteriales</taxon>
        <taxon>Corynebacteriaceae</taxon>
        <taxon>Corynebacterium</taxon>
    </lineage>
</organism>
<keyword evidence="2" id="KW-0812">Transmembrane</keyword>
<evidence type="ECO:0000313" key="5">
    <source>
        <dbReference type="Proteomes" id="UP000318080"/>
    </source>
</evidence>
<feature type="transmembrane region" description="Helical" evidence="2">
    <location>
        <begin position="25"/>
        <end position="43"/>
    </location>
</feature>
<feature type="transmembrane region" description="Helical" evidence="2">
    <location>
        <begin position="50"/>
        <end position="73"/>
    </location>
</feature>
<proteinExistence type="inferred from homology"/>
<gene>
    <name evidence="4" type="ORF">EJK80_00855</name>
</gene>
<evidence type="ECO:0000256" key="2">
    <source>
        <dbReference type="SAM" id="Phobius"/>
    </source>
</evidence>